<feature type="compositionally biased region" description="Polar residues" evidence="1">
    <location>
        <begin position="209"/>
        <end position="218"/>
    </location>
</feature>
<dbReference type="Gene3D" id="3.30.750.140">
    <property type="match status" value="1"/>
</dbReference>
<dbReference type="InterPro" id="IPR038610">
    <property type="entry name" value="FliK-like_C_sf"/>
</dbReference>
<dbReference type="Pfam" id="PF02120">
    <property type="entry name" value="Flg_hook"/>
    <property type="match status" value="1"/>
</dbReference>
<feature type="region of interest" description="Disordered" evidence="1">
    <location>
        <begin position="235"/>
        <end position="254"/>
    </location>
</feature>
<dbReference type="CDD" id="cd17470">
    <property type="entry name" value="T3SS_Flik_C"/>
    <property type="match status" value="1"/>
</dbReference>
<accession>A0A3D1JIE2</accession>
<evidence type="ECO:0000259" key="2">
    <source>
        <dbReference type="Pfam" id="PF02120"/>
    </source>
</evidence>
<gene>
    <name evidence="3" type="ORF">DEQ80_09065</name>
</gene>
<dbReference type="InterPro" id="IPR052563">
    <property type="entry name" value="FliK"/>
</dbReference>
<dbReference type="AlphaFoldDB" id="A0A3D1JIE2"/>
<proteinExistence type="predicted"/>
<dbReference type="PANTHER" id="PTHR37533:SF2">
    <property type="entry name" value="FLAGELLAR HOOK-LENGTH CONTROL PROTEIN"/>
    <property type="match status" value="1"/>
</dbReference>
<dbReference type="STRING" id="229919.GCA_001050195_02711"/>
<dbReference type="PANTHER" id="PTHR37533">
    <property type="entry name" value="FLAGELLAR HOOK-LENGTH CONTROL PROTEIN"/>
    <property type="match status" value="1"/>
</dbReference>
<feature type="compositionally biased region" description="Low complexity" evidence="1">
    <location>
        <begin position="12"/>
        <end position="25"/>
    </location>
</feature>
<feature type="region of interest" description="Disordered" evidence="1">
    <location>
        <begin position="208"/>
        <end position="227"/>
    </location>
</feature>
<dbReference type="EMBL" id="DPBP01000036">
    <property type="protein sequence ID" value="HCE17995.1"/>
    <property type="molecule type" value="Genomic_DNA"/>
</dbReference>
<reference evidence="3 4" key="1">
    <citation type="journal article" date="2018" name="Nat. Biotechnol.">
        <title>A standardized bacterial taxonomy based on genome phylogeny substantially revises the tree of life.</title>
        <authorList>
            <person name="Parks D.H."/>
            <person name="Chuvochina M."/>
            <person name="Waite D.W."/>
            <person name="Rinke C."/>
            <person name="Skarshewski A."/>
            <person name="Chaumeil P.A."/>
            <person name="Hugenholtz P."/>
        </authorList>
    </citation>
    <scope>NUCLEOTIDE SEQUENCE [LARGE SCALE GENOMIC DNA]</scope>
    <source>
        <strain evidence="3">UBA8781</strain>
    </source>
</reference>
<feature type="domain" description="Flagellar hook-length control protein-like C-terminal" evidence="2">
    <location>
        <begin position="273"/>
        <end position="355"/>
    </location>
</feature>
<evidence type="ECO:0000313" key="3">
    <source>
        <dbReference type="EMBL" id="HCE17995.1"/>
    </source>
</evidence>
<name>A0A3D1JIE2_9CHLR</name>
<sequence length="399" mass="41300">MVEVFCIPARASPASASPLSSARSANRSEETGEGGSFEEVLKAKEKEQTEAEAVSILGIVQPPFLPQDSLPGEMPPVAVDPSGDAGIAVGQRVVFPATAPMVAVDDLPARDSSIMGSGGLESETPPDGGVSPLPDQPVDAAPLEGEAAGEAEPVATEKPAVQVADQFSRAIEMLDADGGQPSGVLAGMASGTGEAGKGTVEGAGPVVKASTQAVTPSRSVKPEERLREEAPTIDGATMAQVPGKPVTEGHSARFESSPVQPLLVESVHQVARAVEASIQSGKNFIRLQLHPHELGGLDVRLVSTAQGVSVTVFADQASTGRLLEMQIDQLRQTLADAGVQLAHLDVHAQAQPGQQQNFAQTPRRFFYARGESMRDAEISGVIPAVSPSAGLGHRVDYQV</sequence>
<organism evidence="3 4">
    <name type="scientific">Anaerolinea thermolimosa</name>
    <dbReference type="NCBI Taxonomy" id="229919"/>
    <lineage>
        <taxon>Bacteria</taxon>
        <taxon>Bacillati</taxon>
        <taxon>Chloroflexota</taxon>
        <taxon>Anaerolineae</taxon>
        <taxon>Anaerolineales</taxon>
        <taxon>Anaerolineaceae</taxon>
        <taxon>Anaerolinea</taxon>
    </lineage>
</organism>
<dbReference type="InterPro" id="IPR021136">
    <property type="entry name" value="Flagellar_hook_control-like_C"/>
</dbReference>
<protein>
    <recommendedName>
        <fullName evidence="2">Flagellar hook-length control protein-like C-terminal domain-containing protein</fullName>
    </recommendedName>
</protein>
<evidence type="ECO:0000313" key="4">
    <source>
        <dbReference type="Proteomes" id="UP000264141"/>
    </source>
</evidence>
<feature type="region of interest" description="Disordered" evidence="1">
    <location>
        <begin position="12"/>
        <end position="46"/>
    </location>
</feature>
<evidence type="ECO:0000256" key="1">
    <source>
        <dbReference type="SAM" id="MobiDB-lite"/>
    </source>
</evidence>
<dbReference type="Proteomes" id="UP000264141">
    <property type="component" value="Unassembled WGS sequence"/>
</dbReference>
<feature type="region of interest" description="Disordered" evidence="1">
    <location>
        <begin position="109"/>
        <end position="141"/>
    </location>
</feature>
<comment type="caution">
    <text evidence="3">The sequence shown here is derived from an EMBL/GenBank/DDBJ whole genome shotgun (WGS) entry which is preliminary data.</text>
</comment>